<proteinExistence type="predicted"/>
<sequence length="170" mass="18188">MRWARLFVDVESRLAAQIVEEERLAAWEYAEAEMAQLDVADRLRAHVDESVVVVTCAGTRISGVVRHVGADYAAVEEGPRDWLIPLVRVGWFQASASAREPRGGVSARLGLLHALRALARDRQSVRVATVDGGAVGGRLVRVGRDHVDVAGPRGVVTVATAAIDCLASAS</sequence>
<reference evidence="1 2" key="1">
    <citation type="submission" date="2020-08" db="EMBL/GenBank/DDBJ databases">
        <title>Winkia gen. nov., sp. nov., isolated from faeces of the Anser albifrons in China.</title>
        <authorList>
            <person name="Liu Q."/>
        </authorList>
    </citation>
    <scope>NUCLEOTIDE SEQUENCE [LARGE SCALE GENOMIC DNA]</scope>
    <source>
        <strain evidence="1 2">C62</strain>
    </source>
</reference>
<gene>
    <name evidence="1" type="ORF">H8R10_07485</name>
</gene>
<dbReference type="EMBL" id="JACRUO010000002">
    <property type="protein sequence ID" value="MBD3690064.1"/>
    <property type="molecule type" value="Genomic_DNA"/>
</dbReference>
<name>A0A8I0GHH0_9ACTO</name>
<keyword evidence="2" id="KW-1185">Reference proteome</keyword>
<organism evidence="1 2">
    <name type="scientific">Nanchangia anserum</name>
    <dbReference type="NCBI Taxonomy" id="2692125"/>
    <lineage>
        <taxon>Bacteria</taxon>
        <taxon>Bacillati</taxon>
        <taxon>Actinomycetota</taxon>
        <taxon>Actinomycetes</taxon>
        <taxon>Actinomycetales</taxon>
        <taxon>Actinomycetaceae</taxon>
        <taxon>Nanchangia</taxon>
    </lineage>
</organism>
<dbReference type="RefSeq" id="WP_191072165.1">
    <property type="nucleotide sequence ID" value="NZ_CP060506.1"/>
</dbReference>
<protein>
    <submittedName>
        <fullName evidence="1">Uncharacterized protein</fullName>
    </submittedName>
</protein>
<dbReference type="AlphaFoldDB" id="A0A8I0GHH0"/>
<accession>A0A8I0GHH0</accession>
<evidence type="ECO:0000313" key="2">
    <source>
        <dbReference type="Proteomes" id="UP000627538"/>
    </source>
</evidence>
<evidence type="ECO:0000313" key="1">
    <source>
        <dbReference type="EMBL" id="MBD3690064.1"/>
    </source>
</evidence>
<dbReference type="Proteomes" id="UP000627538">
    <property type="component" value="Unassembled WGS sequence"/>
</dbReference>
<comment type="caution">
    <text evidence="1">The sequence shown here is derived from an EMBL/GenBank/DDBJ whole genome shotgun (WGS) entry which is preliminary data.</text>
</comment>